<evidence type="ECO:0000256" key="1">
    <source>
        <dbReference type="SAM" id="MobiDB-lite"/>
    </source>
</evidence>
<evidence type="ECO:0000313" key="2">
    <source>
        <dbReference type="EMBL" id="TDH67797.1"/>
    </source>
</evidence>
<evidence type="ECO:0000313" key="3">
    <source>
        <dbReference type="Proteomes" id="UP000294530"/>
    </source>
</evidence>
<dbReference type="AlphaFoldDB" id="A0A976FJ96"/>
<keyword evidence="3" id="KW-1185">Reference proteome</keyword>
<feature type="region of interest" description="Disordered" evidence="1">
    <location>
        <begin position="117"/>
        <end position="137"/>
    </location>
</feature>
<proteinExistence type="predicted"/>
<dbReference type="EMBL" id="SHOA02000013">
    <property type="protein sequence ID" value="TDH67797.1"/>
    <property type="molecule type" value="Genomic_DNA"/>
</dbReference>
<feature type="region of interest" description="Disordered" evidence="1">
    <location>
        <begin position="30"/>
        <end position="105"/>
    </location>
</feature>
<gene>
    <name evidence="2" type="ORF">CCR75_006790</name>
</gene>
<name>A0A976FJ96_BRELC</name>
<sequence length="223" mass="24440">MLAIKRPRRAAVTEDSLDPRVMTERQQLAFLLRATAPSDDSASSSESNSTSDSEEDDEPSYRRQPSKRIKTRPARAIGKELPDASDAPPVIYCGRGRPPKNSIKLPKFTTHLHSRAPMRMSPRSHNTRSREAAGETSITAGLSPENLLANRALQAERNGRDELIKQDKSSPSSASDVAMLHNSVSFCALCCDLEPFGDAPLFLCPSCDQKYPTQQALGRVCMA</sequence>
<reference evidence="2 3" key="1">
    <citation type="journal article" date="2021" name="Genome Biol.">
        <title>AFLAP: assembly-free linkage analysis pipeline using k-mers from genome sequencing data.</title>
        <authorList>
            <person name="Fletcher K."/>
            <person name="Zhang L."/>
            <person name="Gil J."/>
            <person name="Han R."/>
            <person name="Cavanaugh K."/>
            <person name="Michelmore R."/>
        </authorList>
    </citation>
    <scope>NUCLEOTIDE SEQUENCE [LARGE SCALE GENOMIC DNA]</scope>
    <source>
        <strain evidence="2 3">SF5</strain>
    </source>
</reference>
<dbReference type="RefSeq" id="XP_067817296.1">
    <property type="nucleotide sequence ID" value="XM_067964857.1"/>
</dbReference>
<feature type="compositionally biased region" description="Low complexity" evidence="1">
    <location>
        <begin position="35"/>
        <end position="51"/>
    </location>
</feature>
<comment type="caution">
    <text evidence="2">The sequence shown here is derived from an EMBL/GenBank/DDBJ whole genome shotgun (WGS) entry which is preliminary data.</text>
</comment>
<protein>
    <submittedName>
        <fullName evidence="2">Uncharacterized protein</fullName>
    </submittedName>
</protein>
<dbReference type="KEGG" id="blac:94350528"/>
<dbReference type="OrthoDB" id="167909at2759"/>
<accession>A0A976FJ96</accession>
<dbReference type="Proteomes" id="UP000294530">
    <property type="component" value="Unassembled WGS sequence"/>
</dbReference>
<feature type="compositionally biased region" description="Basic residues" evidence="1">
    <location>
        <begin position="64"/>
        <end position="73"/>
    </location>
</feature>
<dbReference type="GeneID" id="94350528"/>
<organism evidence="2 3">
    <name type="scientific">Bremia lactucae</name>
    <name type="common">Lettuce downy mildew</name>
    <dbReference type="NCBI Taxonomy" id="4779"/>
    <lineage>
        <taxon>Eukaryota</taxon>
        <taxon>Sar</taxon>
        <taxon>Stramenopiles</taxon>
        <taxon>Oomycota</taxon>
        <taxon>Peronosporomycetes</taxon>
        <taxon>Peronosporales</taxon>
        <taxon>Peronosporaceae</taxon>
        <taxon>Bremia</taxon>
    </lineage>
</organism>